<dbReference type="GO" id="GO:0003677">
    <property type="term" value="F:DNA binding"/>
    <property type="evidence" value="ECO:0007669"/>
    <property type="project" value="UniProtKB-KW"/>
</dbReference>
<dbReference type="Pfam" id="PF01479">
    <property type="entry name" value="S4"/>
    <property type="match status" value="1"/>
</dbReference>
<proteinExistence type="inferred from homology"/>
<dbReference type="PROSITE" id="PS50889">
    <property type="entry name" value="S4"/>
    <property type="match status" value="1"/>
</dbReference>
<name>A0A4Q9KML5_PROTD</name>
<keyword evidence="3" id="KW-0238">DNA-binding</keyword>
<sequence>MARLDSWLWGVRLYKTRSAATAGVRGGHVKVNDESAKPAQVLAPGDIVRVRSGEDERIVEVVDASLVKRVGASLAVKAYLDRTPEKPPPIIEMTGRIAVRERGAGRPTKRERRDLDKLRGFEH</sequence>
<dbReference type="Proteomes" id="UP000291933">
    <property type="component" value="Unassembled WGS sequence"/>
</dbReference>
<keyword evidence="2 4" id="KW-0694">RNA-binding</keyword>
<comment type="caution">
    <text evidence="7">The sequence shown here is derived from an EMBL/GenBank/DDBJ whole genome shotgun (WGS) entry which is preliminary data.</text>
</comment>
<evidence type="ECO:0000256" key="1">
    <source>
        <dbReference type="ARBA" id="ARBA00008396"/>
    </source>
</evidence>
<dbReference type="InterPro" id="IPR025708">
    <property type="entry name" value="HSP15"/>
</dbReference>
<dbReference type="SMART" id="SM00363">
    <property type="entry name" value="S4"/>
    <property type="match status" value="1"/>
</dbReference>
<dbReference type="GO" id="GO:0043023">
    <property type="term" value="F:ribosomal large subunit binding"/>
    <property type="evidence" value="ECO:0007669"/>
    <property type="project" value="InterPro"/>
</dbReference>
<evidence type="ECO:0000256" key="4">
    <source>
        <dbReference type="PROSITE-ProRule" id="PRU00182"/>
    </source>
</evidence>
<dbReference type="Gene3D" id="3.10.290.10">
    <property type="entry name" value="RNA-binding S4 domain"/>
    <property type="match status" value="1"/>
</dbReference>
<dbReference type="CDD" id="cd00165">
    <property type="entry name" value="S4"/>
    <property type="match status" value="1"/>
</dbReference>
<gene>
    <name evidence="7" type="ORF">ET996_02005</name>
</gene>
<dbReference type="RefSeq" id="WP_131170893.1">
    <property type="nucleotide sequence ID" value="NZ_FXTL01000002.1"/>
</dbReference>
<dbReference type="PIRSF" id="PIRSF016821">
    <property type="entry name" value="HSP15"/>
    <property type="match status" value="1"/>
</dbReference>
<evidence type="ECO:0000313" key="8">
    <source>
        <dbReference type="Proteomes" id="UP000291933"/>
    </source>
</evidence>
<dbReference type="OrthoDB" id="9797176at2"/>
<evidence type="ECO:0000256" key="3">
    <source>
        <dbReference type="ARBA" id="ARBA00023125"/>
    </source>
</evidence>
<comment type="similarity">
    <text evidence="1">Belongs to the HSP15 family.</text>
</comment>
<evidence type="ECO:0000256" key="5">
    <source>
        <dbReference type="SAM" id="MobiDB-lite"/>
    </source>
</evidence>
<accession>A0A4Q9KML5</accession>
<dbReference type="GO" id="GO:0034605">
    <property type="term" value="P:cellular response to heat"/>
    <property type="evidence" value="ECO:0007669"/>
    <property type="project" value="InterPro"/>
</dbReference>
<keyword evidence="8" id="KW-1185">Reference proteome</keyword>
<dbReference type="InterPro" id="IPR036986">
    <property type="entry name" value="S4_RNA-bd_sf"/>
</dbReference>
<reference evidence="7 8" key="1">
    <citation type="submission" date="2019-01" db="EMBL/GenBank/DDBJ databases">
        <title>Lactibacter flavus gen. nov., sp. nov., a novel bacterium of the family Propionibacteriaceae isolated from raw milk and dairy products.</title>
        <authorList>
            <person name="Huptas C."/>
            <person name="Wenning M."/>
            <person name="Breitenwieser F."/>
            <person name="Doll E."/>
            <person name="Von Neubeck M."/>
            <person name="Busse H.-J."/>
            <person name="Scherer S."/>
        </authorList>
    </citation>
    <scope>NUCLEOTIDE SEQUENCE [LARGE SCALE GENOMIC DNA]</scope>
    <source>
        <strain evidence="7 8">DSM 22130</strain>
    </source>
</reference>
<dbReference type="AlphaFoldDB" id="A0A4Q9KML5"/>
<organism evidence="7 8">
    <name type="scientific">Propioniciclava tarda</name>
    <dbReference type="NCBI Taxonomy" id="433330"/>
    <lineage>
        <taxon>Bacteria</taxon>
        <taxon>Bacillati</taxon>
        <taxon>Actinomycetota</taxon>
        <taxon>Actinomycetes</taxon>
        <taxon>Propionibacteriales</taxon>
        <taxon>Propionibacteriaceae</taxon>
        <taxon>Propioniciclava</taxon>
    </lineage>
</organism>
<dbReference type="SUPFAM" id="SSF55174">
    <property type="entry name" value="Alpha-L RNA-binding motif"/>
    <property type="match status" value="1"/>
</dbReference>
<dbReference type="GO" id="GO:0003727">
    <property type="term" value="F:single-stranded RNA binding"/>
    <property type="evidence" value="ECO:0007669"/>
    <property type="project" value="InterPro"/>
</dbReference>
<dbReference type="InterPro" id="IPR002942">
    <property type="entry name" value="S4_RNA-bd"/>
</dbReference>
<feature type="compositionally biased region" description="Basic and acidic residues" evidence="5">
    <location>
        <begin position="111"/>
        <end position="123"/>
    </location>
</feature>
<feature type="domain" description="RNA-binding S4" evidence="6">
    <location>
        <begin position="2"/>
        <end position="63"/>
    </location>
</feature>
<evidence type="ECO:0000256" key="2">
    <source>
        <dbReference type="ARBA" id="ARBA00022884"/>
    </source>
</evidence>
<evidence type="ECO:0000313" key="7">
    <source>
        <dbReference type="EMBL" id="TBT95778.1"/>
    </source>
</evidence>
<dbReference type="EMBL" id="SDMR01000002">
    <property type="protein sequence ID" value="TBT95778.1"/>
    <property type="molecule type" value="Genomic_DNA"/>
</dbReference>
<protein>
    <submittedName>
        <fullName evidence="7">RNA-binding S4 domain-containing protein</fullName>
    </submittedName>
</protein>
<evidence type="ECO:0000259" key="6">
    <source>
        <dbReference type="SMART" id="SM00363"/>
    </source>
</evidence>
<feature type="region of interest" description="Disordered" evidence="5">
    <location>
        <begin position="100"/>
        <end position="123"/>
    </location>
</feature>